<reference evidence="3 4" key="1">
    <citation type="journal article" date="2012" name="ISME J.">
        <title>Nitrification expanded: discovery, physiology and genomics of a nitrite-oxidizing bacterium from the phylum Chloroflexi.</title>
        <authorList>
            <person name="Sorokin D.Y."/>
            <person name="Lucker S."/>
            <person name="Vejmelkova D."/>
            <person name="Kostrikina N.A."/>
            <person name="Kleerebezem R."/>
            <person name="Rijpstra W.I."/>
            <person name="Damste J.S."/>
            <person name="Le Paslier D."/>
            <person name="Muyzer G."/>
            <person name="Wagner M."/>
            <person name="van Loosdrecht M.C."/>
            <person name="Daims H."/>
        </authorList>
    </citation>
    <scope>NUCLEOTIDE SEQUENCE [LARGE SCALE GENOMIC DNA]</scope>
    <source>
        <strain evidence="4">none</strain>
    </source>
</reference>
<keyword evidence="2 3" id="KW-0808">Transferase</keyword>
<dbReference type="Pfam" id="PF13692">
    <property type="entry name" value="Glyco_trans_1_4"/>
    <property type="match status" value="1"/>
</dbReference>
<evidence type="ECO:0000256" key="2">
    <source>
        <dbReference type="ARBA" id="ARBA00022679"/>
    </source>
</evidence>
<dbReference type="CDD" id="cd03801">
    <property type="entry name" value="GT4_PimA-like"/>
    <property type="match status" value="1"/>
</dbReference>
<evidence type="ECO:0000256" key="1">
    <source>
        <dbReference type="ARBA" id="ARBA00022676"/>
    </source>
</evidence>
<dbReference type="AlphaFoldDB" id="I4EEP6"/>
<dbReference type="GO" id="GO:0016757">
    <property type="term" value="F:glycosyltransferase activity"/>
    <property type="evidence" value="ECO:0007669"/>
    <property type="project" value="UniProtKB-KW"/>
</dbReference>
<name>I4EEP6_9BACT</name>
<dbReference type="Gene3D" id="3.40.50.2000">
    <property type="entry name" value="Glycogen Phosphorylase B"/>
    <property type="match status" value="2"/>
</dbReference>
<organism evidence="3 4">
    <name type="scientific">Nitrolancea hollandica Lb</name>
    <dbReference type="NCBI Taxonomy" id="1129897"/>
    <lineage>
        <taxon>Bacteria</taxon>
        <taxon>Pseudomonadati</taxon>
        <taxon>Thermomicrobiota</taxon>
        <taxon>Thermomicrobia</taxon>
        <taxon>Sphaerobacterales</taxon>
        <taxon>Sphaerobacterineae</taxon>
        <taxon>Sphaerobacteraceae</taxon>
        <taxon>Nitrolancea</taxon>
    </lineage>
</organism>
<comment type="caution">
    <text evidence="3">The sequence shown here is derived from an EMBL/GenBank/DDBJ whole genome shotgun (WGS) entry which is preliminary data.</text>
</comment>
<dbReference type="SUPFAM" id="SSF53756">
    <property type="entry name" value="UDP-Glycosyltransferase/glycogen phosphorylase"/>
    <property type="match status" value="1"/>
</dbReference>
<dbReference type="EMBL" id="CAGS01000109">
    <property type="protein sequence ID" value="CCF83158.1"/>
    <property type="molecule type" value="Genomic_DNA"/>
</dbReference>
<accession>I4EEP6</accession>
<dbReference type="PANTHER" id="PTHR12526">
    <property type="entry name" value="GLYCOSYLTRANSFERASE"/>
    <property type="match status" value="1"/>
</dbReference>
<keyword evidence="4" id="KW-1185">Reference proteome</keyword>
<sequence>MSRRSYEPQWLHQSKLACQRNRWSGYGRPGHEHAPYRHWAFEGGSLMVASGNGPTVGTDGAAKLLSIRIAHIGAHSGYHCLTRYVGEPITIGGTRWASGRLSRWLTVGLCTLARVPWYSPGSFALEVRGGATMLSSRGLIYHVLQADNDLWLTPLLATLTKNRVIGTVHQPPSEIERAGGPWANWSRLDKIVTVSRHQAAYLQSVLPGSQVEFVPHGVDTDFFTPPPDRAPTLDRAKILCVGKHLRDFDVLERVVMQLSRRSAGCRFTLIGLPANLVSRFRQLGATCPVGLSDHDLRDAYRSADIMVLPLKESTANNALLEAMACGLPTVVSAVGGVLDYVVAGSAVLVPAGDAEAMSEAVVDLLENESHYRSISLLARQQAMRFRWEDVGKQMSDIYASV</sequence>
<keyword evidence="1" id="KW-0328">Glycosyltransferase</keyword>
<dbReference type="Proteomes" id="UP000004221">
    <property type="component" value="Unassembled WGS sequence"/>
</dbReference>
<protein>
    <submittedName>
        <fullName evidence="3">Putative Glycosyl transferase group 1</fullName>
    </submittedName>
</protein>
<dbReference type="PANTHER" id="PTHR12526:SF510">
    <property type="entry name" value="D-INOSITOL 3-PHOSPHATE GLYCOSYLTRANSFERASE"/>
    <property type="match status" value="1"/>
</dbReference>
<gene>
    <name evidence="3" type="ORF">NITHO_1970002</name>
</gene>
<evidence type="ECO:0000313" key="3">
    <source>
        <dbReference type="EMBL" id="CCF83158.1"/>
    </source>
</evidence>
<proteinExistence type="predicted"/>
<evidence type="ECO:0000313" key="4">
    <source>
        <dbReference type="Proteomes" id="UP000004221"/>
    </source>
</evidence>